<dbReference type="CDD" id="cd00880">
    <property type="entry name" value="Era_like"/>
    <property type="match status" value="1"/>
</dbReference>
<evidence type="ECO:0008006" key="6">
    <source>
        <dbReference type="Google" id="ProtNLM"/>
    </source>
</evidence>
<dbReference type="EMBL" id="MFFY01000028">
    <property type="protein sequence ID" value="OGF31172.1"/>
    <property type="molecule type" value="Genomic_DNA"/>
</dbReference>
<evidence type="ECO:0000259" key="2">
    <source>
        <dbReference type="Pfam" id="PF18128"/>
    </source>
</evidence>
<name>A0A1F5SWY7_9BACT</name>
<reference evidence="4 5" key="1">
    <citation type="journal article" date="2016" name="Nat. Commun.">
        <title>Thousands of microbial genomes shed light on interconnected biogeochemical processes in an aquifer system.</title>
        <authorList>
            <person name="Anantharaman K."/>
            <person name="Brown C.T."/>
            <person name="Hug L.A."/>
            <person name="Sharon I."/>
            <person name="Castelle C.J."/>
            <person name="Probst A.J."/>
            <person name="Thomas B.C."/>
            <person name="Singh A."/>
            <person name="Wilkins M.J."/>
            <person name="Karaoz U."/>
            <person name="Brodie E.L."/>
            <person name="Williams K.H."/>
            <person name="Hubbard S.S."/>
            <person name="Banfield J.F."/>
        </authorList>
    </citation>
    <scope>NUCLEOTIDE SEQUENCE [LARGE SCALE GENOMIC DNA]</scope>
</reference>
<evidence type="ECO:0000259" key="3">
    <source>
        <dbReference type="Pfam" id="PF18133"/>
    </source>
</evidence>
<dbReference type="InterPro" id="IPR006073">
    <property type="entry name" value="GTP-bd"/>
</dbReference>
<dbReference type="InterPro" id="IPR040644">
    <property type="entry name" value="HydF_tetramer"/>
</dbReference>
<dbReference type="InterPro" id="IPR041606">
    <property type="entry name" value="HydF_dimer"/>
</dbReference>
<dbReference type="AlphaFoldDB" id="A0A1F5SWY7"/>
<dbReference type="Pfam" id="PF01926">
    <property type="entry name" value="MMR_HSR1"/>
    <property type="match status" value="1"/>
</dbReference>
<evidence type="ECO:0000313" key="4">
    <source>
        <dbReference type="EMBL" id="OGF31172.1"/>
    </source>
</evidence>
<dbReference type="Pfam" id="PF18133">
    <property type="entry name" value="HydF_tetramer"/>
    <property type="match status" value="1"/>
</dbReference>
<dbReference type="PANTHER" id="PTHR42714:SF6">
    <property type="entry name" value="TRANSLATION INITIATION FACTOR IF-2"/>
    <property type="match status" value="1"/>
</dbReference>
<dbReference type="InterPro" id="IPR027417">
    <property type="entry name" value="P-loop_NTPase"/>
</dbReference>
<accession>A0A1F5SWY7</accession>
<protein>
    <recommendedName>
        <fullName evidence="6">[FeFe] hydrogenase H-cluster maturation GTPase HydF</fullName>
    </recommendedName>
</protein>
<dbReference type="Pfam" id="PF18128">
    <property type="entry name" value="HydF_dimer"/>
    <property type="match status" value="1"/>
</dbReference>
<organism evidence="4 5">
    <name type="scientific">Candidatus Falkowbacteria bacterium RIFCSPLOWO2_12_FULL_45_13</name>
    <dbReference type="NCBI Taxonomy" id="1797991"/>
    <lineage>
        <taxon>Bacteria</taxon>
        <taxon>Candidatus Falkowiibacteriota</taxon>
    </lineage>
</organism>
<evidence type="ECO:0000313" key="5">
    <source>
        <dbReference type="Proteomes" id="UP000176915"/>
    </source>
</evidence>
<dbReference type="Gene3D" id="3.40.50.300">
    <property type="entry name" value="P-loop containing nucleotide triphosphate hydrolases"/>
    <property type="match status" value="1"/>
</dbReference>
<dbReference type="Gene3D" id="3.40.50.11410">
    <property type="match status" value="1"/>
</dbReference>
<dbReference type="GO" id="GO:0005525">
    <property type="term" value="F:GTP binding"/>
    <property type="evidence" value="ECO:0007669"/>
    <property type="project" value="InterPro"/>
</dbReference>
<sequence>MSKKVEFTIIAITGRMNAGKSSLFNLLSGQKNFAIVDLRPGTTADTVATRMEIHDFGPVKLLDTAGIDEGSILGEKKRKKTYEAIEEADLTLIVVDLLKYGQKNDFFPERAVARRAKHYGKQALMVYNIFKAGGIKPADLAALEKSANQKLNLGLKSLCLQATDFREQKKLVDFIKLNFQRKTADVNLLPLAYDRGYVLLNIPMDEETPSLRLLRPQDMAVERLLRQYLIPVLYRPDLKKARAGEAAEKQRFLGTIKLLQESKEGLKLVITDSQAVDILDRWLPKDISLTTFSVMMTNYMSGGNLKLFSRGLGALAKLKNGDRIVIMESCNHDRKCDDIGTKQIPGLIRVKLGLELKIDFSFGRPLPDDLKKYKLIVHCGGCMIDRQKYQRRIVKIKEAGVPITNYGLFLAWVHNHAAVARVVKIFK</sequence>
<gene>
    <name evidence="4" type="ORF">A3H09_04130</name>
</gene>
<feature type="domain" description="Hydrogen maturase F dimerization" evidence="2">
    <location>
        <begin position="196"/>
        <end position="299"/>
    </location>
</feature>
<comment type="caution">
    <text evidence="4">The sequence shown here is derived from an EMBL/GenBank/DDBJ whole genome shotgun (WGS) entry which is preliminary data.</text>
</comment>
<dbReference type="Gene3D" id="3.40.50.11420">
    <property type="match status" value="1"/>
</dbReference>
<dbReference type="GO" id="GO:0005737">
    <property type="term" value="C:cytoplasm"/>
    <property type="evidence" value="ECO:0007669"/>
    <property type="project" value="TreeGrafter"/>
</dbReference>
<dbReference type="SUPFAM" id="SSF52540">
    <property type="entry name" value="P-loop containing nucleoside triphosphate hydrolases"/>
    <property type="match status" value="1"/>
</dbReference>
<dbReference type="Proteomes" id="UP000176915">
    <property type="component" value="Unassembled WGS sequence"/>
</dbReference>
<feature type="domain" description="Hydrogen maturase F tetramerization" evidence="3">
    <location>
        <begin position="308"/>
        <end position="424"/>
    </location>
</feature>
<evidence type="ECO:0000259" key="1">
    <source>
        <dbReference type="Pfam" id="PF01926"/>
    </source>
</evidence>
<dbReference type="GO" id="GO:0002098">
    <property type="term" value="P:tRNA wobble uridine modification"/>
    <property type="evidence" value="ECO:0007669"/>
    <property type="project" value="TreeGrafter"/>
</dbReference>
<proteinExistence type="predicted"/>
<dbReference type="PRINTS" id="PR00326">
    <property type="entry name" value="GTP1OBG"/>
</dbReference>
<feature type="domain" description="G" evidence="1">
    <location>
        <begin position="10"/>
        <end position="128"/>
    </location>
</feature>
<dbReference type="NCBIfam" id="TIGR00231">
    <property type="entry name" value="small_GTP"/>
    <property type="match status" value="1"/>
</dbReference>
<dbReference type="GO" id="GO:0030488">
    <property type="term" value="P:tRNA methylation"/>
    <property type="evidence" value="ECO:0007669"/>
    <property type="project" value="TreeGrafter"/>
</dbReference>
<dbReference type="PANTHER" id="PTHR42714">
    <property type="entry name" value="TRNA MODIFICATION GTPASE GTPBP3"/>
    <property type="match status" value="1"/>
</dbReference>
<dbReference type="InterPro" id="IPR005225">
    <property type="entry name" value="Small_GTP-bd"/>
</dbReference>